<protein>
    <recommendedName>
        <fullName evidence="5">Zinc knuckle CX2CX4HX4C</fullName>
    </recommendedName>
</protein>
<accession>A0A2U1L1Y7</accession>
<dbReference type="PANTHER" id="PTHR31286">
    <property type="entry name" value="GLYCINE-RICH CELL WALL STRUCTURAL PROTEIN 1.8-LIKE"/>
    <property type="match status" value="1"/>
</dbReference>
<gene>
    <name evidence="3" type="ORF">CTI12_AA539300</name>
</gene>
<evidence type="ECO:0000313" key="3">
    <source>
        <dbReference type="EMBL" id="PWA42984.1"/>
    </source>
</evidence>
<keyword evidence="2" id="KW-0472">Membrane</keyword>
<reference evidence="3 4" key="1">
    <citation type="journal article" date="2018" name="Mol. Plant">
        <title>The genome of Artemisia annua provides insight into the evolution of Asteraceae family and artemisinin biosynthesis.</title>
        <authorList>
            <person name="Shen Q."/>
            <person name="Zhang L."/>
            <person name="Liao Z."/>
            <person name="Wang S."/>
            <person name="Yan T."/>
            <person name="Shi P."/>
            <person name="Liu M."/>
            <person name="Fu X."/>
            <person name="Pan Q."/>
            <person name="Wang Y."/>
            <person name="Lv Z."/>
            <person name="Lu X."/>
            <person name="Zhang F."/>
            <person name="Jiang W."/>
            <person name="Ma Y."/>
            <person name="Chen M."/>
            <person name="Hao X."/>
            <person name="Li L."/>
            <person name="Tang Y."/>
            <person name="Lv G."/>
            <person name="Zhou Y."/>
            <person name="Sun X."/>
            <person name="Brodelius P.E."/>
            <person name="Rose J.K.C."/>
            <person name="Tang K."/>
        </authorList>
    </citation>
    <scope>NUCLEOTIDE SEQUENCE [LARGE SCALE GENOMIC DNA]</scope>
    <source>
        <strain evidence="4">cv. Huhao1</strain>
        <tissue evidence="3">Leaf</tissue>
    </source>
</reference>
<proteinExistence type="predicted"/>
<dbReference type="Proteomes" id="UP000245207">
    <property type="component" value="Unassembled WGS sequence"/>
</dbReference>
<comment type="caution">
    <text evidence="3">The sequence shown here is derived from an EMBL/GenBank/DDBJ whole genome shotgun (WGS) entry which is preliminary data.</text>
</comment>
<evidence type="ECO:0000313" key="4">
    <source>
        <dbReference type="Proteomes" id="UP000245207"/>
    </source>
</evidence>
<evidence type="ECO:0008006" key="5">
    <source>
        <dbReference type="Google" id="ProtNLM"/>
    </source>
</evidence>
<feature type="region of interest" description="Disordered" evidence="1">
    <location>
        <begin position="348"/>
        <end position="435"/>
    </location>
</feature>
<keyword evidence="2" id="KW-1133">Transmembrane helix</keyword>
<dbReference type="PANTHER" id="PTHR31286:SF99">
    <property type="entry name" value="DUF4283 DOMAIN-CONTAINING PROTEIN"/>
    <property type="match status" value="1"/>
</dbReference>
<feature type="compositionally biased region" description="Pro residues" evidence="1">
    <location>
        <begin position="1"/>
        <end position="14"/>
    </location>
</feature>
<dbReference type="AlphaFoldDB" id="A0A2U1L1Y7"/>
<evidence type="ECO:0000256" key="2">
    <source>
        <dbReference type="SAM" id="Phobius"/>
    </source>
</evidence>
<feature type="compositionally biased region" description="Polar residues" evidence="1">
    <location>
        <begin position="377"/>
        <end position="395"/>
    </location>
</feature>
<dbReference type="EMBL" id="PKPP01012077">
    <property type="protein sequence ID" value="PWA42984.1"/>
    <property type="molecule type" value="Genomic_DNA"/>
</dbReference>
<name>A0A2U1L1Y7_ARTAN</name>
<feature type="region of interest" description="Disordered" evidence="1">
    <location>
        <begin position="1"/>
        <end position="95"/>
    </location>
</feature>
<feature type="compositionally biased region" description="Basic and acidic residues" evidence="1">
    <location>
        <begin position="366"/>
        <end position="375"/>
    </location>
</feature>
<feature type="compositionally biased region" description="Gly residues" evidence="1">
    <location>
        <begin position="406"/>
        <end position="417"/>
    </location>
</feature>
<feature type="transmembrane region" description="Helical" evidence="2">
    <location>
        <begin position="638"/>
        <end position="663"/>
    </location>
</feature>
<keyword evidence="2" id="KW-0812">Transmembrane</keyword>
<dbReference type="InterPro" id="IPR040256">
    <property type="entry name" value="At4g02000-like"/>
</dbReference>
<sequence length="665" mass="73042">MSELNPHPPNPDPINPISVPDSIPPPHDSNEFVRTKRSTRNSGNDNKLAMKSSGVGAKSSLSVKKNTKKGSGRNKSLSKEMEGMEVEADETEDMEAKDDVFEGSDGENDAMLKVGGQGMTESGEGSSLGGNTHGKTPVVTMVGKSNENVVANHVINNEAPVIVSNNGNTKYKSDSFVVNDIPIPVEENPVLNPKQGKGKTSLNENNAKNLNEAKNVNPWPSLRDTVGNVSGKNVAEVGKESMDTVMLEGNVQPKVSFASAFKGLTGLGITTSMCEKAYGRASFARVLIEVDASQELVEHVEVCYKSLGKSMNLKVEYTWKPPHCNNCKVFGHEDRTCSKREVPVKESNEADKISGENTGKMNDNNNKGEEWKEVNKYANNGASTSRNMGQQSNGYHINRGGFNNRGRGGSNSSGRGGLNQRNGTEGNNGRYVPVEGNGKKIYDGLVMEGNSRGNNNKGKEIAKSNEVMKNQAKQQNDINMKNSFNVLANEGVNKVEVGSDEWVQMRSKIDLACDLGMQIAEEEKSIWSIDLKKYYEDKCNAKVKGRMMEGIDKILDFGNVTQTMLLSLMMHLEMALVDADLKTSLIMDDGFGRSVWKVSWLCFWEVFGVCYTLFVLLMVLPTGFYISRFLRRQIPQNCYSGTSFVMFEICNVISFWSSVIGLMHC</sequence>
<feature type="compositionally biased region" description="Polar residues" evidence="1">
    <location>
        <begin position="355"/>
        <end position="365"/>
    </location>
</feature>
<dbReference type="OrthoDB" id="1112773at2759"/>
<organism evidence="3 4">
    <name type="scientific">Artemisia annua</name>
    <name type="common">Sweet wormwood</name>
    <dbReference type="NCBI Taxonomy" id="35608"/>
    <lineage>
        <taxon>Eukaryota</taxon>
        <taxon>Viridiplantae</taxon>
        <taxon>Streptophyta</taxon>
        <taxon>Embryophyta</taxon>
        <taxon>Tracheophyta</taxon>
        <taxon>Spermatophyta</taxon>
        <taxon>Magnoliopsida</taxon>
        <taxon>eudicotyledons</taxon>
        <taxon>Gunneridae</taxon>
        <taxon>Pentapetalae</taxon>
        <taxon>asterids</taxon>
        <taxon>campanulids</taxon>
        <taxon>Asterales</taxon>
        <taxon>Asteraceae</taxon>
        <taxon>Asteroideae</taxon>
        <taxon>Anthemideae</taxon>
        <taxon>Artemisiinae</taxon>
        <taxon>Artemisia</taxon>
    </lineage>
</organism>
<feature type="compositionally biased region" description="Acidic residues" evidence="1">
    <location>
        <begin position="83"/>
        <end position="95"/>
    </location>
</feature>
<keyword evidence="4" id="KW-1185">Reference proteome</keyword>
<feature type="transmembrane region" description="Helical" evidence="2">
    <location>
        <begin position="603"/>
        <end position="626"/>
    </location>
</feature>
<evidence type="ECO:0000256" key="1">
    <source>
        <dbReference type="SAM" id="MobiDB-lite"/>
    </source>
</evidence>